<name>A0A1M8A8K6_MALS4</name>
<dbReference type="Gene3D" id="1.20.1290.10">
    <property type="entry name" value="AhpD-like"/>
    <property type="match status" value="1"/>
</dbReference>
<dbReference type="OMA" id="ILNCHYG"/>
<dbReference type="EMBL" id="LT671824">
    <property type="protein sequence ID" value="SHO78738.1"/>
    <property type="molecule type" value="Genomic_DNA"/>
</dbReference>
<dbReference type="OrthoDB" id="5392202at2759"/>
<accession>A0A1M8A8K6</accession>
<dbReference type="PANTHER" id="PTHR28180:SF2">
    <property type="entry name" value="PEROXISOMAL PROTEIN 2"/>
    <property type="match status" value="1"/>
</dbReference>
<protein>
    <submittedName>
        <fullName evidence="1">Uncharacterized protein</fullName>
    </submittedName>
</protein>
<dbReference type="InterPro" id="IPR029032">
    <property type="entry name" value="AhpD-like"/>
</dbReference>
<evidence type="ECO:0000313" key="2">
    <source>
        <dbReference type="Proteomes" id="UP000186303"/>
    </source>
</evidence>
<dbReference type="SUPFAM" id="SSF69118">
    <property type="entry name" value="AhpD-like"/>
    <property type="match status" value="1"/>
</dbReference>
<dbReference type="AlphaFoldDB" id="A0A1M8A8K6"/>
<organism evidence="1 2">
    <name type="scientific">Malassezia sympodialis (strain ATCC 42132)</name>
    <name type="common">Atopic eczema-associated yeast</name>
    <dbReference type="NCBI Taxonomy" id="1230383"/>
    <lineage>
        <taxon>Eukaryota</taxon>
        <taxon>Fungi</taxon>
        <taxon>Dikarya</taxon>
        <taxon>Basidiomycota</taxon>
        <taxon>Ustilaginomycotina</taxon>
        <taxon>Malasseziomycetes</taxon>
        <taxon>Malasseziales</taxon>
        <taxon>Malasseziaceae</taxon>
        <taxon>Malassezia</taxon>
    </lineage>
</organism>
<dbReference type="Proteomes" id="UP000186303">
    <property type="component" value="Chromosome 4"/>
</dbReference>
<dbReference type="PANTHER" id="PTHR28180">
    <property type="entry name" value="CONSERVED MITOCHONDRIAL PROTEIN-RELATED"/>
    <property type="match status" value="1"/>
</dbReference>
<gene>
    <name evidence="1" type="ORF">MSYG_3085</name>
</gene>
<evidence type="ECO:0000313" key="1">
    <source>
        <dbReference type="EMBL" id="SHO78738.1"/>
    </source>
</evidence>
<dbReference type="InterPro" id="IPR052999">
    <property type="entry name" value="PTS1_Protein"/>
</dbReference>
<sequence>MPLPAPLRSLLEAPRYAVNLSVHRSGLLPAGVTGIPRPPPRLPLLQALFDQIVADAASRNVAWGEWLTISTATLFALNAPGTLKAMFRYAVRDDGTLRSLPERVDRACLMREAGLKCLGLIGTPKTINNLAALRAEVDADEELSAAMPTAARRDIRPEMWERVTQAGNQLWDDIYAKQSQKLRHILAHSHPDLGLYIIQNEYGPLFAPPPAYHDGMAEPAWEIHRLRMSLVAIASLHAQGGVAPQVTSHIYGLLRAKDHIAHVQGLERQGLDFLTTEAGAQWVVELVNEICRVVEGTEDADRESVSARL</sequence>
<reference evidence="2" key="1">
    <citation type="journal article" date="2017" name="Nucleic Acids Res.">
        <title>Proteogenomics produces comprehensive and highly accurate protein-coding gene annotation in a complete genome assembly of Malassezia sympodialis.</title>
        <authorList>
            <person name="Zhu Y."/>
            <person name="Engstroem P.G."/>
            <person name="Tellgren-Roth C."/>
            <person name="Baudo C.D."/>
            <person name="Kennell J.C."/>
            <person name="Sun S."/>
            <person name="Billmyre R.B."/>
            <person name="Schroeder M.S."/>
            <person name="Andersson A."/>
            <person name="Holm T."/>
            <person name="Sigurgeirsson B."/>
            <person name="Wu G."/>
            <person name="Sankaranarayanan S.R."/>
            <person name="Siddharthan R."/>
            <person name="Sanyal K."/>
            <person name="Lundeberg J."/>
            <person name="Nystedt B."/>
            <person name="Boekhout T."/>
            <person name="Dawson T.L. Jr."/>
            <person name="Heitman J."/>
            <person name="Scheynius A."/>
            <person name="Lehtioe J."/>
        </authorList>
    </citation>
    <scope>NUCLEOTIDE SEQUENCE [LARGE SCALE GENOMIC DNA]</scope>
    <source>
        <strain evidence="2">ATCC 42132</strain>
    </source>
</reference>
<proteinExistence type="predicted"/>
<keyword evidence="2" id="KW-1185">Reference proteome</keyword>
<dbReference type="VEuPathDB" id="FungiDB:MSYG_3085"/>